<dbReference type="EMBL" id="JAPFFF010000011">
    <property type="protein sequence ID" value="KAK8877875.1"/>
    <property type="molecule type" value="Genomic_DNA"/>
</dbReference>
<keyword evidence="3" id="KW-1185">Reference proteome</keyword>
<evidence type="ECO:0000313" key="3">
    <source>
        <dbReference type="Proteomes" id="UP001470230"/>
    </source>
</evidence>
<protein>
    <submittedName>
        <fullName evidence="2">Uncharacterized protein</fullName>
    </submittedName>
</protein>
<proteinExistence type="predicted"/>
<evidence type="ECO:0000313" key="2">
    <source>
        <dbReference type="EMBL" id="KAK8877875.1"/>
    </source>
</evidence>
<organism evidence="2 3">
    <name type="scientific">Tritrichomonas musculus</name>
    <dbReference type="NCBI Taxonomy" id="1915356"/>
    <lineage>
        <taxon>Eukaryota</taxon>
        <taxon>Metamonada</taxon>
        <taxon>Parabasalia</taxon>
        <taxon>Tritrichomonadida</taxon>
        <taxon>Tritrichomonadidae</taxon>
        <taxon>Tritrichomonas</taxon>
    </lineage>
</organism>
<comment type="caution">
    <text evidence="2">The sequence shown here is derived from an EMBL/GenBank/DDBJ whole genome shotgun (WGS) entry which is preliminary data.</text>
</comment>
<gene>
    <name evidence="2" type="ORF">M9Y10_004638</name>
</gene>
<name>A0ABR2JJJ5_9EUKA</name>
<accession>A0ABR2JJJ5</accession>
<sequence>MSKQIRGSKRLAIIQRWLQGHDDENYEVLPTRTEGKYIVLERKKPVIESNDDDPTNDSNNEATDDESDDEQTKQIHHRRTKTNDPTINYEILDELKRLGEEMKINRQRKEQKQLMKDVFRKQMNKQYQQPSISYNDYSNENIEATIPRPDIKLRNSLNKFVKYDLSDITTEFVPLGEKVKVWSSITTKDNVNTVKWDERIFYVNSYETTDCQSIVPCFGIDTRIYNSLVQRYSDPSHPLTFPTQTISVYTTTNKLTQTIDKSTITITPRFVDSIFCLFPLKHTHKTVFKNPLFTSYGNIPAKPFGTDGDSPEFIEYCQNAMNMNCEQSGFNKEVIASLINTKRYHDNAGNYSNDKTSFFIAIPTETDNTYQQGLTSLSPINFEINVAQKKDNDDDYANIVDCAPLLCLLYDSSISILVQPNGMPPMVRIGTYDITTPE</sequence>
<feature type="region of interest" description="Disordered" evidence="1">
    <location>
        <begin position="43"/>
        <end position="84"/>
    </location>
</feature>
<dbReference type="Proteomes" id="UP001470230">
    <property type="component" value="Unassembled WGS sequence"/>
</dbReference>
<reference evidence="2 3" key="1">
    <citation type="submission" date="2024-04" db="EMBL/GenBank/DDBJ databases">
        <title>Tritrichomonas musculus Genome.</title>
        <authorList>
            <person name="Alves-Ferreira E."/>
            <person name="Grigg M."/>
            <person name="Lorenzi H."/>
            <person name="Galac M."/>
        </authorList>
    </citation>
    <scope>NUCLEOTIDE SEQUENCE [LARGE SCALE GENOMIC DNA]</scope>
    <source>
        <strain evidence="2 3">EAF2021</strain>
    </source>
</reference>
<evidence type="ECO:0000256" key="1">
    <source>
        <dbReference type="SAM" id="MobiDB-lite"/>
    </source>
</evidence>